<name>A0ABV6AYP9_9DEIO</name>
<organism evidence="2 3">
    <name type="scientific">Deinococcus oregonensis</name>
    <dbReference type="NCBI Taxonomy" id="1805970"/>
    <lineage>
        <taxon>Bacteria</taxon>
        <taxon>Thermotogati</taxon>
        <taxon>Deinococcota</taxon>
        <taxon>Deinococci</taxon>
        <taxon>Deinococcales</taxon>
        <taxon>Deinococcaceae</taxon>
        <taxon>Deinococcus</taxon>
    </lineage>
</organism>
<evidence type="ECO:0000313" key="2">
    <source>
        <dbReference type="EMBL" id="MFB9991341.1"/>
    </source>
</evidence>
<evidence type="ECO:0000313" key="3">
    <source>
        <dbReference type="Proteomes" id="UP001589733"/>
    </source>
</evidence>
<dbReference type="EMBL" id="JBHLYR010000013">
    <property type="protein sequence ID" value="MFB9991341.1"/>
    <property type="molecule type" value="Genomic_DNA"/>
</dbReference>
<sequence length="89" mass="10067">MQAFTTLMRQRQPQALEEWFQSAKTCGLPDLVTFARGLERDRVALKAALRLSWSNGPVEGLVNKIKLIKRQADGRASFELLRQRVLLAG</sequence>
<dbReference type="PANTHER" id="PTHR33498:SF1">
    <property type="entry name" value="TRANSPOSASE FOR INSERTION SEQUENCE ELEMENT IS1557"/>
    <property type="match status" value="1"/>
</dbReference>
<keyword evidence="3" id="KW-1185">Reference proteome</keyword>
<gene>
    <name evidence="2" type="ORF">ACFFLM_05030</name>
</gene>
<dbReference type="InterPro" id="IPR002560">
    <property type="entry name" value="Transposase_DDE"/>
</dbReference>
<dbReference type="PANTHER" id="PTHR33498">
    <property type="entry name" value="TRANSPOSASE FOR INSERTION SEQUENCE ELEMENT IS1557"/>
    <property type="match status" value="1"/>
</dbReference>
<protein>
    <submittedName>
        <fullName evidence="2">Transposase</fullName>
    </submittedName>
</protein>
<reference evidence="2 3" key="1">
    <citation type="submission" date="2024-09" db="EMBL/GenBank/DDBJ databases">
        <authorList>
            <person name="Sun Q."/>
            <person name="Mori K."/>
        </authorList>
    </citation>
    <scope>NUCLEOTIDE SEQUENCE [LARGE SCALE GENOMIC DNA]</scope>
    <source>
        <strain evidence="2 3">JCM 13503</strain>
    </source>
</reference>
<comment type="caution">
    <text evidence="2">The sequence shown here is derived from an EMBL/GenBank/DDBJ whole genome shotgun (WGS) entry which is preliminary data.</text>
</comment>
<dbReference type="InterPro" id="IPR047951">
    <property type="entry name" value="Transpos_ISL3"/>
</dbReference>
<feature type="domain" description="Transposase IS204/IS1001/IS1096/IS1165 DDE" evidence="1">
    <location>
        <begin position="7"/>
        <end position="85"/>
    </location>
</feature>
<proteinExistence type="predicted"/>
<dbReference type="RefSeq" id="WP_380006219.1">
    <property type="nucleotide sequence ID" value="NZ_JBHLYR010000013.1"/>
</dbReference>
<dbReference type="Proteomes" id="UP001589733">
    <property type="component" value="Unassembled WGS sequence"/>
</dbReference>
<accession>A0ABV6AYP9</accession>
<evidence type="ECO:0000259" key="1">
    <source>
        <dbReference type="Pfam" id="PF01610"/>
    </source>
</evidence>
<dbReference type="Pfam" id="PF01610">
    <property type="entry name" value="DDE_Tnp_ISL3"/>
    <property type="match status" value="1"/>
</dbReference>